<dbReference type="SMART" id="SM00422">
    <property type="entry name" value="HTH_MERR"/>
    <property type="match status" value="1"/>
</dbReference>
<dbReference type="PROSITE" id="PS50937">
    <property type="entry name" value="HTH_MERR_2"/>
    <property type="match status" value="1"/>
</dbReference>
<dbReference type="EMBL" id="BOSL01000008">
    <property type="protein sequence ID" value="GIP53685.1"/>
    <property type="molecule type" value="Genomic_DNA"/>
</dbReference>
<feature type="domain" description="HTH merR-type" evidence="5">
    <location>
        <begin position="1"/>
        <end position="68"/>
    </location>
</feature>
<keyword evidence="2" id="KW-0238">DNA-binding</keyword>
<organism evidence="6 7">
    <name type="scientific">Paenibacillus vini</name>
    <dbReference type="NCBI Taxonomy" id="1476024"/>
    <lineage>
        <taxon>Bacteria</taxon>
        <taxon>Bacillati</taxon>
        <taxon>Bacillota</taxon>
        <taxon>Bacilli</taxon>
        <taxon>Bacillales</taxon>
        <taxon>Paenibacillaceae</taxon>
        <taxon>Paenibacillus</taxon>
    </lineage>
</organism>
<dbReference type="PANTHER" id="PTHR30204">
    <property type="entry name" value="REDOX-CYCLING DRUG-SENSING TRANSCRIPTIONAL ACTIVATOR SOXR"/>
    <property type="match status" value="1"/>
</dbReference>
<evidence type="ECO:0000256" key="2">
    <source>
        <dbReference type="ARBA" id="ARBA00023125"/>
    </source>
</evidence>
<dbReference type="Gene3D" id="1.10.1660.10">
    <property type="match status" value="1"/>
</dbReference>
<dbReference type="InterPro" id="IPR047057">
    <property type="entry name" value="MerR_fam"/>
</dbReference>
<dbReference type="InterPro" id="IPR009061">
    <property type="entry name" value="DNA-bd_dom_put_sf"/>
</dbReference>
<dbReference type="InterPro" id="IPR000551">
    <property type="entry name" value="MerR-type_HTH_dom"/>
</dbReference>
<dbReference type="Pfam" id="PF13411">
    <property type="entry name" value="MerR_1"/>
    <property type="match status" value="1"/>
</dbReference>
<keyword evidence="3" id="KW-0804">Transcription</keyword>
<gene>
    <name evidence="6" type="ORF">J42TS3_27200</name>
</gene>
<keyword evidence="1" id="KW-0805">Transcription regulation</keyword>
<evidence type="ECO:0000313" key="7">
    <source>
        <dbReference type="Proteomes" id="UP000679992"/>
    </source>
</evidence>
<feature type="coiled-coil region" evidence="4">
    <location>
        <begin position="88"/>
        <end position="122"/>
    </location>
</feature>
<evidence type="ECO:0000256" key="4">
    <source>
        <dbReference type="SAM" id="Coils"/>
    </source>
</evidence>
<dbReference type="Proteomes" id="UP000679992">
    <property type="component" value="Unassembled WGS sequence"/>
</dbReference>
<dbReference type="SUPFAM" id="SSF46955">
    <property type="entry name" value="Putative DNA-binding domain"/>
    <property type="match status" value="1"/>
</dbReference>
<keyword evidence="7" id="KW-1185">Reference proteome</keyword>
<dbReference type="CDD" id="cd01282">
    <property type="entry name" value="HTH_MerR-like_sg3"/>
    <property type="match status" value="1"/>
</dbReference>
<evidence type="ECO:0000256" key="1">
    <source>
        <dbReference type="ARBA" id="ARBA00023015"/>
    </source>
</evidence>
<keyword evidence="4" id="KW-0175">Coiled coil</keyword>
<protein>
    <submittedName>
        <fullName evidence="6">Transcriptional regulator</fullName>
    </submittedName>
</protein>
<evidence type="ECO:0000313" key="6">
    <source>
        <dbReference type="EMBL" id="GIP53685.1"/>
    </source>
</evidence>
<proteinExistence type="predicted"/>
<dbReference type="RefSeq" id="WP_211020562.1">
    <property type="nucleotide sequence ID" value="NZ_BOSL01000008.1"/>
</dbReference>
<dbReference type="PANTHER" id="PTHR30204:SF94">
    <property type="entry name" value="HEAVY METAL-DEPENDENT TRANSCRIPTIONAL REGULATOR HI_0293-RELATED"/>
    <property type="match status" value="1"/>
</dbReference>
<evidence type="ECO:0000259" key="5">
    <source>
        <dbReference type="PROSITE" id="PS50937"/>
    </source>
</evidence>
<name>A0ABQ4MCG9_9BACL</name>
<evidence type="ECO:0000256" key="3">
    <source>
        <dbReference type="ARBA" id="ARBA00023163"/>
    </source>
</evidence>
<accession>A0ABQ4MCG9</accession>
<sequence>MKIGELSKATGASIRSLRYYEQQGLIASRRMDNGYRDYSGLSVDTVKTIQFYLQLGLTTEQISGFLNCVMASKEAFCEQIMPVYRTKLKEIEEQIALLSSIKSNLEERITYLLEENPKLKEEMNHER</sequence>
<comment type="caution">
    <text evidence="6">The sequence shown here is derived from an EMBL/GenBank/DDBJ whole genome shotgun (WGS) entry which is preliminary data.</text>
</comment>
<reference evidence="6 7" key="1">
    <citation type="submission" date="2021-03" db="EMBL/GenBank/DDBJ databases">
        <title>Antimicrobial resistance genes in bacteria isolated from Japanese honey, and their potential for conferring macrolide and lincosamide resistance in the American foulbrood pathogen Paenibacillus larvae.</title>
        <authorList>
            <person name="Okamoto M."/>
            <person name="Kumagai M."/>
            <person name="Kanamori H."/>
            <person name="Takamatsu D."/>
        </authorList>
    </citation>
    <scope>NUCLEOTIDE SEQUENCE [LARGE SCALE GENOMIC DNA]</scope>
    <source>
        <strain evidence="6 7">J42TS3</strain>
    </source>
</reference>
<dbReference type="PRINTS" id="PR00040">
    <property type="entry name" value="HTHMERR"/>
</dbReference>